<dbReference type="PANTHER" id="PTHR32309:SF31">
    <property type="entry name" value="CAPSULAR EXOPOLYSACCHARIDE FAMILY"/>
    <property type="match status" value="1"/>
</dbReference>
<keyword evidence="4" id="KW-0067">ATP-binding</keyword>
<dbReference type="InterPro" id="IPR005702">
    <property type="entry name" value="Wzc-like_C"/>
</dbReference>
<name>A0A4R1LDF1_9BACT</name>
<feature type="domain" description="AAA" evidence="6">
    <location>
        <begin position="123"/>
        <end position="251"/>
    </location>
</feature>
<dbReference type="PANTHER" id="PTHR32309">
    <property type="entry name" value="TYROSINE-PROTEIN KINASE"/>
    <property type="match status" value="1"/>
</dbReference>
<evidence type="ECO:0000313" key="7">
    <source>
        <dbReference type="EMBL" id="TCK75540.1"/>
    </source>
</evidence>
<accession>A0A4R1LDF1</accession>
<sequence length="292" mass="32246">MTISLRKEQNIAAINLQSESFQLIDAPREATTLQGGVNGRTKLASSYLPTGGASDLLYQPRHNHNLADVQSDIILAHALTQEQEKCVYFPLERYRLLSTRVLQVARNLKSKVFLITSAIAEEGKTITAANLAFALSGASSIRTLIIDLDLRRPSLATRLGIKESSKASSYITAPDWHECIWGLKPNLHALVLSSPADRPEEAVHSEGVKKVLEAARQEYDMVIIDSAPLLLAVDTHVLLPMVDHALLVVRADHSPIACAQDAVKMLGDKALGCVLNDVKKMKYEEYYRAYYK</sequence>
<evidence type="ECO:0000259" key="6">
    <source>
        <dbReference type="Pfam" id="PF13614"/>
    </source>
</evidence>
<dbReference type="Pfam" id="PF13614">
    <property type="entry name" value="AAA_31"/>
    <property type="match status" value="1"/>
</dbReference>
<evidence type="ECO:0000256" key="4">
    <source>
        <dbReference type="ARBA" id="ARBA00022840"/>
    </source>
</evidence>
<keyword evidence="2" id="KW-0547">Nucleotide-binding</keyword>
<evidence type="ECO:0000256" key="1">
    <source>
        <dbReference type="ARBA" id="ARBA00022679"/>
    </source>
</evidence>
<keyword evidence="8" id="KW-1185">Reference proteome</keyword>
<dbReference type="InterPro" id="IPR050445">
    <property type="entry name" value="Bact_polysacc_biosynth/exp"/>
</dbReference>
<keyword evidence="3" id="KW-0418">Kinase</keyword>
<protein>
    <submittedName>
        <fullName evidence="7">Capsular exopolysaccharide synthesis family protein</fullName>
    </submittedName>
</protein>
<proteinExistence type="predicted"/>
<dbReference type="InterPro" id="IPR025669">
    <property type="entry name" value="AAA_dom"/>
</dbReference>
<evidence type="ECO:0000256" key="2">
    <source>
        <dbReference type="ARBA" id="ARBA00022741"/>
    </source>
</evidence>
<dbReference type="RefSeq" id="WP_131991376.1">
    <property type="nucleotide sequence ID" value="NZ_SMGK01000001.1"/>
</dbReference>
<evidence type="ECO:0000256" key="5">
    <source>
        <dbReference type="ARBA" id="ARBA00023137"/>
    </source>
</evidence>
<dbReference type="OrthoDB" id="9775724at2"/>
<comment type="caution">
    <text evidence="7">The sequence shown here is derived from an EMBL/GenBank/DDBJ whole genome shotgun (WGS) entry which is preliminary data.</text>
</comment>
<gene>
    <name evidence="7" type="ORF">C7378_0524</name>
</gene>
<dbReference type="Proteomes" id="UP000295210">
    <property type="component" value="Unassembled WGS sequence"/>
</dbReference>
<keyword evidence="5" id="KW-0829">Tyrosine-protein kinase</keyword>
<evidence type="ECO:0000313" key="8">
    <source>
        <dbReference type="Proteomes" id="UP000295210"/>
    </source>
</evidence>
<keyword evidence="1" id="KW-0808">Transferase</keyword>
<dbReference type="InterPro" id="IPR027417">
    <property type="entry name" value="P-loop_NTPase"/>
</dbReference>
<organism evidence="7 8">
    <name type="scientific">Acidipila rosea</name>
    <dbReference type="NCBI Taxonomy" id="768535"/>
    <lineage>
        <taxon>Bacteria</taxon>
        <taxon>Pseudomonadati</taxon>
        <taxon>Acidobacteriota</taxon>
        <taxon>Terriglobia</taxon>
        <taxon>Terriglobales</taxon>
        <taxon>Acidobacteriaceae</taxon>
        <taxon>Acidipila</taxon>
    </lineage>
</organism>
<dbReference type="EMBL" id="SMGK01000001">
    <property type="protein sequence ID" value="TCK75540.1"/>
    <property type="molecule type" value="Genomic_DNA"/>
</dbReference>
<dbReference type="CDD" id="cd05387">
    <property type="entry name" value="BY-kinase"/>
    <property type="match status" value="1"/>
</dbReference>
<dbReference type="AlphaFoldDB" id="A0A4R1LDF1"/>
<dbReference type="SUPFAM" id="SSF52540">
    <property type="entry name" value="P-loop containing nucleoside triphosphate hydrolases"/>
    <property type="match status" value="1"/>
</dbReference>
<reference evidence="7 8" key="1">
    <citation type="submission" date="2019-03" db="EMBL/GenBank/DDBJ databases">
        <title>Genomic Encyclopedia of Type Strains, Phase IV (KMG-IV): sequencing the most valuable type-strain genomes for metagenomic binning, comparative biology and taxonomic classification.</title>
        <authorList>
            <person name="Goeker M."/>
        </authorList>
    </citation>
    <scope>NUCLEOTIDE SEQUENCE [LARGE SCALE GENOMIC DNA]</scope>
    <source>
        <strain evidence="7 8">DSM 103428</strain>
    </source>
</reference>
<dbReference type="Gene3D" id="3.40.50.300">
    <property type="entry name" value="P-loop containing nucleotide triphosphate hydrolases"/>
    <property type="match status" value="1"/>
</dbReference>
<evidence type="ECO:0000256" key="3">
    <source>
        <dbReference type="ARBA" id="ARBA00022777"/>
    </source>
</evidence>